<sequence>MRVEGYVFSIIGVFAVIVDIIYWIYSHDPTGTAALALTAGMGFLVGFYLLFTGRRIGMRPQDLPDAEVADGAGELGHFTPGSYYPFFIAASATVAVSGFVFGIWLVLIGALMTVFFVTCLVFENFWHPPVPED</sequence>
<dbReference type="OrthoDB" id="5244617at2"/>
<comment type="catalytic activity">
    <reaction evidence="9 10">
        <text>4 Fe(II)-[cytochrome c] + O2 + 8 H(+)(in) = 4 Fe(III)-[cytochrome c] + 2 H2O + 4 H(+)(out)</text>
        <dbReference type="Rhea" id="RHEA:11436"/>
        <dbReference type="Rhea" id="RHEA-COMP:10350"/>
        <dbReference type="Rhea" id="RHEA-COMP:14399"/>
        <dbReference type="ChEBI" id="CHEBI:15377"/>
        <dbReference type="ChEBI" id="CHEBI:15378"/>
        <dbReference type="ChEBI" id="CHEBI:15379"/>
        <dbReference type="ChEBI" id="CHEBI:29033"/>
        <dbReference type="ChEBI" id="CHEBI:29034"/>
        <dbReference type="EC" id="7.1.1.9"/>
    </reaction>
</comment>
<evidence type="ECO:0000256" key="10">
    <source>
        <dbReference type="PIRNR" id="PIRNR017385"/>
    </source>
</evidence>
<dbReference type="AlphaFoldDB" id="A0A1V2I8D6"/>
<dbReference type="Pfam" id="PF12270">
    <property type="entry name" value="Cyt_c_ox_IV"/>
    <property type="match status" value="1"/>
</dbReference>
<feature type="transmembrane region" description="Helical" evidence="11">
    <location>
        <begin position="7"/>
        <end position="25"/>
    </location>
</feature>
<dbReference type="RefSeq" id="WP_076818625.1">
    <property type="nucleotide sequence ID" value="NZ_MOMC01000040.1"/>
</dbReference>
<keyword evidence="8 10" id="KW-0472">Membrane</keyword>
<dbReference type="STRING" id="1834516.BL253_19530"/>
<evidence type="ECO:0000256" key="2">
    <source>
        <dbReference type="ARBA" id="ARBA00004651"/>
    </source>
</evidence>
<comment type="subcellular location">
    <subcellularLocation>
        <location evidence="2">Cell membrane</location>
        <topology evidence="2">Multi-pass membrane protein</topology>
    </subcellularLocation>
</comment>
<evidence type="ECO:0000256" key="3">
    <source>
        <dbReference type="ARBA" id="ARBA00006870"/>
    </source>
</evidence>
<evidence type="ECO:0000256" key="6">
    <source>
        <dbReference type="ARBA" id="ARBA00022967"/>
    </source>
</evidence>
<keyword evidence="5 11" id="KW-0812">Transmembrane</keyword>
<evidence type="ECO:0000256" key="1">
    <source>
        <dbReference type="ARBA" id="ARBA00002536"/>
    </source>
</evidence>
<proteinExistence type="inferred from homology"/>
<comment type="caution">
    <text evidence="12">The sequence shown here is derived from an EMBL/GenBank/DDBJ whole genome shotgun (WGS) entry which is preliminary data.</text>
</comment>
<dbReference type="EC" id="7.1.1.9" evidence="10"/>
<keyword evidence="7 11" id="KW-1133">Transmembrane helix</keyword>
<evidence type="ECO:0000256" key="11">
    <source>
        <dbReference type="SAM" id="Phobius"/>
    </source>
</evidence>
<dbReference type="GO" id="GO:0022900">
    <property type="term" value="P:electron transport chain"/>
    <property type="evidence" value="ECO:0007669"/>
    <property type="project" value="InterPro"/>
</dbReference>
<evidence type="ECO:0000256" key="9">
    <source>
        <dbReference type="ARBA" id="ARBA00047816"/>
    </source>
</evidence>
<dbReference type="InterPro" id="IPR021050">
    <property type="entry name" value="Cyt_c_oxidase_su4_actinobac"/>
</dbReference>
<comment type="similarity">
    <text evidence="3 10">Belongs to the cytochrome c oxidase bacterial subunit CtaF family.</text>
</comment>
<dbReference type="PIRSF" id="PIRSF017385">
    <property type="entry name" value="CtaF"/>
    <property type="match status" value="1"/>
</dbReference>
<comment type="function">
    <text evidence="1 10">Part of cytochrome c oxidase, its function is unknown.</text>
</comment>
<evidence type="ECO:0000313" key="12">
    <source>
        <dbReference type="EMBL" id="ONH28386.1"/>
    </source>
</evidence>
<evidence type="ECO:0000256" key="7">
    <source>
        <dbReference type="ARBA" id="ARBA00022989"/>
    </source>
</evidence>
<reference evidence="13" key="1">
    <citation type="submission" date="2016-10" db="EMBL/GenBank/DDBJ databases">
        <title>Frankia sp. NRRL B-16386 Genome sequencing.</title>
        <authorList>
            <person name="Ghodhbane-Gtari F."/>
            <person name="Swanson E."/>
            <person name="Gueddou A."/>
            <person name="Hezbri K."/>
            <person name="Ktari K."/>
            <person name="Nouioui I."/>
            <person name="Morris K."/>
            <person name="Simpson S."/>
            <person name="Abebe-Akele F."/>
            <person name="Thomas K."/>
            <person name="Gtari M."/>
            <person name="Tisa L.S."/>
        </authorList>
    </citation>
    <scope>NUCLEOTIDE SEQUENCE [LARGE SCALE GENOMIC DNA]</scope>
    <source>
        <strain evidence="13">NRRL B-16386</strain>
    </source>
</reference>
<evidence type="ECO:0000313" key="13">
    <source>
        <dbReference type="Proteomes" id="UP000188929"/>
    </source>
</evidence>
<feature type="transmembrane region" description="Helical" evidence="11">
    <location>
        <begin position="31"/>
        <end position="51"/>
    </location>
</feature>
<evidence type="ECO:0000256" key="8">
    <source>
        <dbReference type="ARBA" id="ARBA00023136"/>
    </source>
</evidence>
<keyword evidence="4 10" id="KW-1003">Cell membrane</keyword>
<organism evidence="12 13">
    <name type="scientific">Pseudofrankia asymbiotica</name>
    <dbReference type="NCBI Taxonomy" id="1834516"/>
    <lineage>
        <taxon>Bacteria</taxon>
        <taxon>Bacillati</taxon>
        <taxon>Actinomycetota</taxon>
        <taxon>Actinomycetes</taxon>
        <taxon>Frankiales</taxon>
        <taxon>Frankiaceae</taxon>
        <taxon>Pseudofrankia</taxon>
    </lineage>
</organism>
<keyword evidence="6 10" id="KW-1278">Translocase</keyword>
<gene>
    <name evidence="12" type="ORF">BL253_19530</name>
</gene>
<feature type="transmembrane region" description="Helical" evidence="11">
    <location>
        <begin position="86"/>
        <end position="117"/>
    </location>
</feature>
<keyword evidence="13" id="KW-1185">Reference proteome</keyword>
<comment type="subunit">
    <text evidence="10">Associates with subunits I, II and III to form cytochrome c oxidase.</text>
</comment>
<dbReference type="GO" id="GO:0004129">
    <property type="term" value="F:cytochrome-c oxidase activity"/>
    <property type="evidence" value="ECO:0007669"/>
    <property type="project" value="UniProtKB-EC"/>
</dbReference>
<dbReference type="EMBL" id="MOMC01000040">
    <property type="protein sequence ID" value="ONH28386.1"/>
    <property type="molecule type" value="Genomic_DNA"/>
</dbReference>
<protein>
    <recommendedName>
        <fullName evidence="10">Cytochrome c oxidase polypeptide 4</fullName>
        <ecNumber evidence="10">7.1.1.9</ecNumber>
    </recommendedName>
    <alternativeName>
        <fullName evidence="10">Cytochrome aa3 subunit 4</fullName>
    </alternativeName>
    <alternativeName>
        <fullName evidence="10">Cytochrome c oxidase polypeptide IV</fullName>
    </alternativeName>
</protein>
<accession>A0A1V2I8D6</accession>
<name>A0A1V2I8D6_9ACTN</name>
<dbReference type="GO" id="GO:0005886">
    <property type="term" value="C:plasma membrane"/>
    <property type="evidence" value="ECO:0007669"/>
    <property type="project" value="UniProtKB-SubCell"/>
</dbReference>
<evidence type="ECO:0000256" key="4">
    <source>
        <dbReference type="ARBA" id="ARBA00022475"/>
    </source>
</evidence>
<dbReference type="Proteomes" id="UP000188929">
    <property type="component" value="Unassembled WGS sequence"/>
</dbReference>
<evidence type="ECO:0000256" key="5">
    <source>
        <dbReference type="ARBA" id="ARBA00022692"/>
    </source>
</evidence>